<gene>
    <name evidence="6" type="ORF">HNR19_002415</name>
</gene>
<feature type="domain" description="SpaA-like prealbumin fold" evidence="4">
    <location>
        <begin position="1874"/>
        <end position="1961"/>
    </location>
</feature>
<evidence type="ECO:0000259" key="3">
    <source>
        <dbReference type="Pfam" id="PF01345"/>
    </source>
</evidence>
<feature type="domain" description="SpaA-like prealbumin fold" evidence="4">
    <location>
        <begin position="1981"/>
        <end position="2057"/>
    </location>
</feature>
<feature type="domain" description="DUF11" evidence="3">
    <location>
        <begin position="522"/>
        <end position="640"/>
    </location>
</feature>
<feature type="domain" description="DUF11" evidence="3">
    <location>
        <begin position="1055"/>
        <end position="1185"/>
    </location>
</feature>
<dbReference type="InterPro" id="IPR047589">
    <property type="entry name" value="DUF11_rpt"/>
</dbReference>
<keyword evidence="7" id="KW-1185">Reference proteome</keyword>
<feature type="domain" description="DUF11" evidence="3">
    <location>
        <begin position="1368"/>
        <end position="1455"/>
    </location>
</feature>
<dbReference type="InterPro" id="IPR013783">
    <property type="entry name" value="Ig-like_fold"/>
</dbReference>
<sequence length="2271" mass="231617">MRHRKRWTTSGLVRRTALLFLVTALYLAGLPSTPVPDSLEPVANETPFSQVFSTNANGAIVSIGNNLLTCPPGSVGSNITCANARAGSPVNNNSFNMVNLDADNVGSTFNSSSSALDLPAGATVLWAGLYWGARLSAGSGGTAGTGTRTQMQFRVPGGGYQTITSQEEFGPNTASSNAYQEFADVTSLVRAAGNGTYWGANVVAGTGQDRYAGWSITVAYSAPGLPLRNLTIFDGFSAVGSGTPETVTVSGFTAPLSGPVDTQLSMVAYEGDLSTSGDFARLNNTQLADGISPGSNFFNGTNDLYGTSVTTRSPADRNMLGYDIKNLGASGAIPNGATSATFTFGSSGDVYFPGVVGLAINLYAPDFTTSSKSVVNLSGNDPARPGDTLEYTLNYANTGQDPAVRSVSEDPLPANTTYVPGSLRILSGPGAGPLTDGAGDDRGELDGRTVRVRLGTGATATSGGTIPVGSSTSYSFRVTLDDAAGGTTVRNLAHLDYATGTTGVEATYDTPPTATPVINRADIGVSKTVAPDPAAVGGAVVATLTVTNDGPNTARQVSVRDPLPAGWAHDGFDAPDGVTCEVVDREARCDVGSIPDGDSVVIRLRGHLQQSTDATSLTNIAYVDTTSYDPDLSDNVSSDTFGVVRSADLAITKTAGRSSAPAGGAVRYTLEVTNNGPTDAVDVVFADTVDDASQLTLTSVVSTTGGASCTAAQGSAVNCTVDTLAAGASAGVVVEGVLATTLEPGTVVGNTGSVGSSVPDPEPSDNRATAQVTVADPVADVRLVKDAPATATAGGTITYDLTATNHGPSPATGVTVTDTVPAGITPTSATASRGTCTISGQTVTCEVGGLPAGPAGEPGGAVQIQVTGTVAAAASGTRTNVADVASTSTDPAPGNNTASATTTIDRVVDLVVTKQANRTSLPAASPGDPRTVRYVITVANEGPSVATGVTVSDKVPLVDGFTVTSAVPDSGTCDTSEAGTPQPGDADHGLITCDLAATIPVGGSQQVVVTMVARADLTTGPDLTETVTASAPGEPSANLGNNEATWTLSGQPVSDLALEKSAPATATAGTTGVYGFEITNNATLEGEAALAPTLVDTLPDGVTLVPAGAPGSVTPAYCTAAGQQVTCDLPIPAMNLDPGQSRTVEITVRFAADLPAGTTLVNVAEARNRPSNPDPAPANNVSSASTTVVAEADVLVTDLTITSPDPSYQGAGSPRDIVFTLRNDGPSVARDVEFRLAVDWDAAIIDGQLPADCALLDGELVCTIDGRDLAPGEEVTFGVRVLIAGYQEAGDYVARVDVTTSTPESDLANNDAQAATTITAPRTELDVTKAAVDPVENPADGHDSFVAGTAFAYQVTVGVPTGIGELIADAQDVTVTDTLPAGMTPTAVSTTAGTCDIAGRTVTCDLGTLSAWPGTDEPVVITVSGTVEVDAEAEQVDNTATATSTTPDTSGSPASGTATATVDIIEMADLQQFKVADAPVTYVGGDVGYTLTTVNAGPSAVEEATVTDTLPTGLTLDPAQSPDCAVTGGTPATGQQVTCSLGALGVGDSISVRVVASTSPDDSPRTITNTATVSSPATDPDPDNDTASVTTDLDVLADVAISSSVSTTTPAAGQDVTFTGYTINNGPSAARDVTGSTTFPAGFVPVSHNVPFNTCEWSPAAPADPYAEPWSDTRYTLTCRSADPSRLFEPGFANTSVVVMHVPTDTPTGTYRAEGQIETSTPESTYANNTTEQVLSVQRVSDLHLTKTLVRPDPMQAGEPATWRITVTNDGPSAANNVVVADRVPDSMTFVRATDDTDDPCPAPEVTDNDVVVRCTLGTLRVGESASATITMVLPDGAGRNVCNTALVGSESLDPAAGDNDDRACGTTIAGRADISLVKVDPADDTRLAGAVFQLYVDDGDGEADPATDRPLGTECTTDAQGRCVRRGLPFGDYFWYEVSPAPGYQVPQDRTSPLITINQANGGTEVGPYRFTNNRLPGAAQVRKVDAVTGKVLEAATFDLYRDTDGDGEYDDGDALMGTCTTNETGTCRLEDLDFGTYFWVETLAPRGYVLPDSPVADPFVIDAGNVGDEQTTTVEDDRAPWTVTKRSDPPSGSEVLAGDVITYTLTASPLTDSGALDARVVDDLADVLDDARFVPGSIDAEAGTARKRGDALRWHIPVLDRPLSLTYQVQVTRDAEEGALVANSASGTGPGAEPCARPGCDNTSHEVGADDGNEPPDCTSSATAACPDPDGDDQDGTLPDTGGPPWWLVPIGLLLVALGAVVVRRSRRA</sequence>
<feature type="compositionally biased region" description="Low complexity" evidence="1">
    <location>
        <begin position="1439"/>
        <end position="1457"/>
    </location>
</feature>
<proteinExistence type="predicted"/>
<keyword evidence="2" id="KW-1133">Transmembrane helix</keyword>
<protein>
    <submittedName>
        <fullName evidence="6">Putative repeat protein (TIGR01451 family)/fimbrial isopeptide formation D2 family protein/LPXTG-motif cell wall-anchored protein</fullName>
    </submittedName>
</protein>
<dbReference type="GO" id="GO:0005975">
    <property type="term" value="P:carbohydrate metabolic process"/>
    <property type="evidence" value="ECO:0007669"/>
    <property type="project" value="UniProtKB-ARBA"/>
</dbReference>
<dbReference type="Pfam" id="PF17802">
    <property type="entry name" value="SpaA"/>
    <property type="match status" value="2"/>
</dbReference>
<evidence type="ECO:0000259" key="5">
    <source>
        <dbReference type="Pfam" id="PF25549"/>
    </source>
</evidence>
<dbReference type="Gene3D" id="2.60.40.10">
    <property type="entry name" value="Immunoglobulins"/>
    <property type="match status" value="4"/>
</dbReference>
<dbReference type="NCBIfam" id="TIGR01451">
    <property type="entry name" value="B_ant_repeat"/>
    <property type="match status" value="7"/>
</dbReference>
<evidence type="ECO:0000313" key="7">
    <source>
        <dbReference type="Proteomes" id="UP000530424"/>
    </source>
</evidence>
<dbReference type="Pfam" id="PF25549">
    <property type="entry name" value="DUF7927"/>
    <property type="match status" value="1"/>
</dbReference>
<feature type="compositionally biased region" description="Polar residues" evidence="1">
    <location>
        <begin position="1556"/>
        <end position="1573"/>
    </location>
</feature>
<feature type="region of interest" description="Disordered" evidence="1">
    <location>
        <begin position="1556"/>
        <end position="1586"/>
    </location>
</feature>
<feature type="domain" description="DUF11" evidence="3">
    <location>
        <begin position="1598"/>
        <end position="1731"/>
    </location>
</feature>
<name>A0A853C3E6_9ACTN</name>
<dbReference type="Gene3D" id="2.60.40.740">
    <property type="match status" value="1"/>
</dbReference>
<feature type="domain" description="DUF7927" evidence="5">
    <location>
        <begin position="2084"/>
        <end position="2208"/>
    </location>
</feature>
<feature type="transmembrane region" description="Helical" evidence="2">
    <location>
        <begin position="2248"/>
        <end position="2265"/>
    </location>
</feature>
<evidence type="ECO:0000259" key="4">
    <source>
        <dbReference type="Pfam" id="PF17802"/>
    </source>
</evidence>
<feature type="region of interest" description="Disordered" evidence="1">
    <location>
        <begin position="1433"/>
        <end position="1457"/>
    </location>
</feature>
<reference evidence="6 7" key="1">
    <citation type="submission" date="2020-07" db="EMBL/GenBank/DDBJ databases">
        <title>Sequencing the genomes of 1000 actinobacteria strains.</title>
        <authorList>
            <person name="Klenk H.-P."/>
        </authorList>
    </citation>
    <scope>NUCLEOTIDE SEQUENCE [LARGE SCALE GENOMIC DNA]</scope>
    <source>
        <strain evidence="6 7">DSM 103833</strain>
    </source>
</reference>
<feature type="domain" description="DUF11" evidence="3">
    <location>
        <begin position="1469"/>
        <end position="1590"/>
    </location>
</feature>
<evidence type="ECO:0000256" key="1">
    <source>
        <dbReference type="SAM" id="MobiDB-lite"/>
    </source>
</evidence>
<accession>A0A853C3E6</accession>
<keyword evidence="2" id="KW-0472">Membrane</keyword>
<dbReference type="PANTHER" id="PTHR34819:SF3">
    <property type="entry name" value="CELL SURFACE PROTEIN"/>
    <property type="match status" value="1"/>
</dbReference>
<keyword evidence="2" id="KW-0812">Transmembrane</keyword>
<feature type="domain" description="DUF11" evidence="3">
    <location>
        <begin position="909"/>
        <end position="1047"/>
    </location>
</feature>
<dbReference type="EMBL" id="JACCFP010000001">
    <property type="protein sequence ID" value="NYJ01717.1"/>
    <property type="molecule type" value="Genomic_DNA"/>
</dbReference>
<feature type="domain" description="DUF11" evidence="3">
    <location>
        <begin position="1742"/>
        <end position="1863"/>
    </location>
</feature>
<dbReference type="InterPro" id="IPR051172">
    <property type="entry name" value="Chlamydia_OmcB"/>
</dbReference>
<dbReference type="InterPro" id="IPR057687">
    <property type="entry name" value="DUF7927"/>
</dbReference>
<feature type="domain" description="DUF11" evidence="3">
    <location>
        <begin position="1205"/>
        <end position="1315"/>
    </location>
</feature>
<evidence type="ECO:0000256" key="2">
    <source>
        <dbReference type="SAM" id="Phobius"/>
    </source>
</evidence>
<dbReference type="Gene3D" id="2.60.40.1170">
    <property type="entry name" value="Mu homology domain, subdomain B"/>
    <property type="match status" value="1"/>
</dbReference>
<dbReference type="Proteomes" id="UP000530424">
    <property type="component" value="Unassembled WGS sequence"/>
</dbReference>
<dbReference type="InterPro" id="IPR041033">
    <property type="entry name" value="SpaA_PFL_dom_1"/>
</dbReference>
<dbReference type="Pfam" id="PF01345">
    <property type="entry name" value="DUF11"/>
    <property type="match status" value="10"/>
</dbReference>
<feature type="domain" description="DUF11" evidence="3">
    <location>
        <begin position="780"/>
        <end position="901"/>
    </location>
</feature>
<organism evidence="6 7">
    <name type="scientific">Nocardioides thalensis</name>
    <dbReference type="NCBI Taxonomy" id="1914755"/>
    <lineage>
        <taxon>Bacteria</taxon>
        <taxon>Bacillati</taxon>
        <taxon>Actinomycetota</taxon>
        <taxon>Actinomycetes</taxon>
        <taxon>Propionibacteriales</taxon>
        <taxon>Nocardioidaceae</taxon>
        <taxon>Nocardioides</taxon>
    </lineage>
</organism>
<dbReference type="RefSeq" id="WP_179668167.1">
    <property type="nucleotide sequence ID" value="NZ_JACCFP010000001.1"/>
</dbReference>
<evidence type="ECO:0000313" key="6">
    <source>
        <dbReference type="EMBL" id="NYJ01717.1"/>
    </source>
</evidence>
<feature type="domain" description="DUF11" evidence="3">
    <location>
        <begin position="648"/>
        <end position="772"/>
    </location>
</feature>
<comment type="caution">
    <text evidence="6">The sequence shown here is derived from an EMBL/GenBank/DDBJ whole genome shotgun (WGS) entry which is preliminary data.</text>
</comment>
<feature type="region of interest" description="Disordered" evidence="1">
    <location>
        <begin position="2184"/>
        <end position="2244"/>
    </location>
</feature>
<dbReference type="PANTHER" id="PTHR34819">
    <property type="entry name" value="LARGE CYSTEINE-RICH PERIPLASMIC PROTEIN OMCB"/>
    <property type="match status" value="1"/>
</dbReference>
<dbReference type="InterPro" id="IPR001434">
    <property type="entry name" value="OmcB-like_DUF11"/>
</dbReference>
<dbReference type="NCBIfam" id="TIGR01167">
    <property type="entry name" value="LPXTG_anchor"/>
    <property type="match status" value="1"/>
</dbReference>